<dbReference type="Proteomes" id="UP001320420">
    <property type="component" value="Unassembled WGS sequence"/>
</dbReference>
<dbReference type="InterPro" id="IPR047092">
    <property type="entry name" value="AFUB_07903/YDR124W-like_hel"/>
</dbReference>
<comment type="caution">
    <text evidence="2">The sequence shown here is derived from an EMBL/GenBank/DDBJ whole genome shotgun (WGS) entry which is preliminary data.</text>
</comment>
<reference evidence="2 3" key="1">
    <citation type="submission" date="2024-02" db="EMBL/GenBank/DDBJ databases">
        <title>De novo assembly and annotation of 12 fungi associated with fruit tree decline syndrome in Ontario, Canada.</title>
        <authorList>
            <person name="Sulman M."/>
            <person name="Ellouze W."/>
            <person name="Ilyukhin E."/>
        </authorList>
    </citation>
    <scope>NUCLEOTIDE SEQUENCE [LARGE SCALE GENOMIC DNA]</scope>
    <source>
        <strain evidence="2 3">M11/M66-122</strain>
    </source>
</reference>
<dbReference type="AlphaFoldDB" id="A0AAN9UP67"/>
<accession>A0AAN9UP67</accession>
<gene>
    <name evidence="2" type="ORF">SLS62_006566</name>
</gene>
<evidence type="ECO:0000313" key="3">
    <source>
        <dbReference type="Proteomes" id="UP001320420"/>
    </source>
</evidence>
<keyword evidence="3" id="KW-1185">Reference proteome</keyword>
<protein>
    <recommendedName>
        <fullName evidence="1">Subtelomeric hrmA-associated cluster protein AFUB-079030/YDR124W-like helical bundle domain-containing protein</fullName>
    </recommendedName>
</protein>
<dbReference type="PANTHER" id="PTHR36102:SF1">
    <property type="entry name" value="YDR124W-LIKE HELICAL BUNDLE DOMAIN-CONTAINING PROTEIN"/>
    <property type="match status" value="1"/>
</dbReference>
<dbReference type="InterPro" id="IPR021264">
    <property type="entry name" value="AFUB_079030/YDR124W-like"/>
</dbReference>
<name>A0AAN9UP67_9PEZI</name>
<dbReference type="PANTHER" id="PTHR36102">
    <property type="entry name" value="CHROMOSOME 10, WHOLE GENOME SHOTGUN SEQUENCE"/>
    <property type="match status" value="1"/>
</dbReference>
<dbReference type="Pfam" id="PF11001">
    <property type="entry name" value="AFUB_07903_YDR124W_hel"/>
    <property type="match status" value="1"/>
</dbReference>
<organism evidence="2 3">
    <name type="scientific">Diatrype stigma</name>
    <dbReference type="NCBI Taxonomy" id="117547"/>
    <lineage>
        <taxon>Eukaryota</taxon>
        <taxon>Fungi</taxon>
        <taxon>Dikarya</taxon>
        <taxon>Ascomycota</taxon>
        <taxon>Pezizomycotina</taxon>
        <taxon>Sordariomycetes</taxon>
        <taxon>Xylariomycetidae</taxon>
        <taxon>Xylariales</taxon>
        <taxon>Diatrypaceae</taxon>
        <taxon>Diatrype</taxon>
    </lineage>
</organism>
<dbReference type="EMBL" id="JAKJXP020000049">
    <property type="protein sequence ID" value="KAK7751481.1"/>
    <property type="molecule type" value="Genomic_DNA"/>
</dbReference>
<evidence type="ECO:0000259" key="1">
    <source>
        <dbReference type="Pfam" id="PF11001"/>
    </source>
</evidence>
<sequence length="180" mass="21062">MISTTAPKKGIRINEKEVVKQFYHDLLKECQQNACKLIAKAWIKAVEPKKQSTHPYTGKDEKAPDWWPRPWGSTKDEKVRHKEPDHLLRHERLYLLVHILGLIVEPIERQHPAIQKVHLDVTKLSDLTMDALSSWFADKENPANATKQPLLKELFKLARAEERFKNEEIGRFFNARKPNE</sequence>
<feature type="domain" description="Subtelomeric hrmA-associated cluster protein AFUB-079030/YDR124W-like helical bundle" evidence="1">
    <location>
        <begin position="13"/>
        <end position="159"/>
    </location>
</feature>
<evidence type="ECO:0000313" key="2">
    <source>
        <dbReference type="EMBL" id="KAK7751481.1"/>
    </source>
</evidence>
<proteinExistence type="predicted"/>